<keyword evidence="1" id="KW-0343">GTPase activation</keyword>
<dbReference type="InterPro" id="IPR001936">
    <property type="entry name" value="RasGAP_dom"/>
</dbReference>
<evidence type="ECO:0000256" key="3">
    <source>
        <dbReference type="SAM" id="MobiDB-lite"/>
    </source>
</evidence>
<feature type="region of interest" description="Disordered" evidence="3">
    <location>
        <begin position="154"/>
        <end position="181"/>
    </location>
</feature>
<accession>A0ABY0HFP3</accession>
<dbReference type="PROSITE" id="PS50018">
    <property type="entry name" value="RAS_GTPASE_ACTIV_2"/>
    <property type="match status" value="1"/>
</dbReference>
<sequence>MNSDAGLLPHRTGIRDQAPLDEIAVLTRASLLEVSATCIQVVLDQLLQLLEDLGRPYKSFASHPSHVVASEVYILSLAAECCSAHWASLRDDPHDGSGGVGASPNTNWSSGRRTPKPLQNALVARMFEHFKFLSNPVADNSALPARAILDEESAKAVFDPPETTPSRVTSSSGSEDFKETVPGLRGPAVNVEPYLGKIIEFVTASNWPATFDYIRAVVVGIRNSVPAQGGPIMNAAMVPTAAMVENEKSTLVTLALFASIWLDAQKLSMVIQEFCSNFLHFQKPFQSTVAVIVPLLVGRKLHGADTFFDMTQTIVETGRRRMVLYPLQMSLLLLQPEVFEVACNFRDAKTTSIAKKVSFLENVKKAVRNRNEIAIYSLIGAIRVARFIVPEGEEAAIVSYALDIQDELRDAVLGRHQSGADGVIFDQDVTTVSFICLSELNFTNSVEELTEMSLQPSAPQVFKIALVQTCTYFARQSDPERFRPLFQGVAPFVQDQLKAMGSISESIYEGDAGSQRKALEAFASKSTLICNILKFLNESPATLFECPPEDPKSMSQFYEENFEACLSCTVAADDVMRDLARQLSERLIADNTILASLQKSMAIESRSFLSKFWKLTSHSMNSLCEKHLQQEDIKAMRYLYDYVKAGLMIMNSLRELLLVPAEMPEFMASVRKAETTLLVSLCSPDIELCQLVTMPMGLFIQGFRDLDPHRSDPSKTAISMFRNCHVYDEIAMGGTTRITGVVAFQKRLRALYRSMQYPSAGIVDAWELAFDKWLNLSKDISTTPMENVDEMSFLQWRNLSGFLASIGGVCTAGQAYALEESAVSGLRWIDKLSSEYHEEPLLIRYLRLSIQLLACSNVRVRETIREVLSSEISPQLYQFLFQALESELEVLFTGALEATSKNQDVEIIFAEQASGLLRALVERLQTPAELGTASSVHLGSITLGFAKFLDGVLDHVNTLRVKIKVCNLCETVTRKKEHLNLRDDIRIRNQLLEYIFSWIVRPRTPRNDNHSGSGRQDEHARVQRDLDKACLRSLAELTYRLPLQPGDGQNDANSSEMKSQMFHTYFNRFLSLLNYETTENSRGELALPGRDEVTTMSELAITILSNLLSANIDVGLKHSLSIGYHESVEIRTAFVKVLYNILLQGTEFSNLSDAAVNEKYNALLELLTHDMSLAVAISSVCPSSEVEELTISLLNVFESRGLTFDLMEALIRQEIEETENESEILRRNCVATKMLSIYAKWRGANYLKATLQKVLERLMLTSNELDLELDPTRITSEEEAKRNAMQLRIVAKVFIDDICASYTSIPPSFRKICSIISAAVKPRFSEAKYTAVGSFIFLRFFCPAIVAPETDGLVSTPPSKELRRGLLLIAKVIQNLANNVLFGAKEPYMYGLNDFLTQNIYKVTTFLREISVPPKDNEVPAADFEAYDFGSCVALHRFLYDHWDHVRQRVMSQERRDNLRSPTEIARGRSPVLEPLRALITNLGPPPLAVTWNRPQIATNDPCAYSRFQHFMLRNAFRSTESFITSRAVYDGGESKVRTTFTLCLLEFTDLPKDGLSIICVILRHIDQGSIDYDTLLYCYLKIASRLWHKPFGLLIDATCYPGNNEPQDDLFKKLDLLSPAELSENLTRIYVYNMNSAFRKCFRRILRVTTKSETSTFSPANVDYLLLGTLQDLQTHFHLSQLHLPKETISVVTDTRYVFQPLTRLSKTKGKIEVTIKVGSQFVQIATTKKQEVHPTFRLNAVTNDIFRLGDIEEVPTPFANEDDSAFGLRADNGKVVMYFQGTKKFDVLQAIRGAKMKYAKDTRTTKSFERFIRPQDVPGTLLNLALTNLGAVDPVLRTASYNLLGALCRAFKFKAASKFLCIKDVAVPLDPSKFVINVSRALAQEEPQLTADFLNEFFVGWESFSDEQKPLSLAYIAPWISGLRVALLGDETDSEKGREKIAAIFAKLIDVTTVEPSLALVLENTVWPAIYEDEVLLDIFFDEICKTALAVGLYDEHTQCLNAILTAIGTITLRGKVVSRLRKALNRSSLRPMRYLPDNPVWNEICMLLQFCLSLSFNCGVQAQLYLPEIFHIVTMLANTGTADIRILVHKLLVNSIHAAYTSFNLDETKLTKLRGILDILVEPRNDIFAPPPIYPRDGSSASTNHEVAPTLVNVENLAGLLFEVCAVAAPSVDMANVWRSRWMSLVSSTAFQNNPAIQPRAFAVMGCLAREEVDDDSLYQVLVALRGCIGRSADDSGTDMLVSIVTALSRMLAKLSSMSRYGLQLFWLAISLIRLVPAPLFNCTAMFLESVLTNISTSNELRGQNMAHVLLQGRIQLEDVATPLDDTYGIHFTQGNFHFAVCACLVRGLTDIVTKGAALRVLSTLLEMTTEVVPKSSEELPPDFYTSPYLALIQARAVTTEELKECLWSAGINPVGVANLASKRRIHELASLKDLDILTNICIEMVDFELLEDAAQNHTLSWLNEVASERPPVISYLSSSLIARLDEVLTNCENIKSLESAHTLLRTLSTRPEIISCAGDSTASGWSDVLEQQGLEGLTRTCSSHQNQDLDRDCSALVEKLIELIIV</sequence>
<keyword evidence="2" id="KW-0597">Phosphoprotein</keyword>
<evidence type="ECO:0000256" key="1">
    <source>
        <dbReference type="ARBA" id="ARBA00022468"/>
    </source>
</evidence>
<proteinExistence type="predicted"/>
<evidence type="ECO:0000313" key="5">
    <source>
        <dbReference type="EMBL" id="RYO92404.1"/>
    </source>
</evidence>
<dbReference type="InterPro" id="IPR016024">
    <property type="entry name" value="ARM-type_fold"/>
</dbReference>
<dbReference type="CDD" id="cd05392">
    <property type="entry name" value="RasGAP_Neurofibromin_like"/>
    <property type="match status" value="1"/>
</dbReference>
<dbReference type="Pfam" id="PF00616">
    <property type="entry name" value="RasGAP"/>
    <property type="match status" value="1"/>
</dbReference>
<reference evidence="5 6" key="1">
    <citation type="submission" date="2018-06" db="EMBL/GenBank/DDBJ databases">
        <title>Complete Genomes of Monosporascus.</title>
        <authorList>
            <person name="Robinson A.J."/>
            <person name="Natvig D.O."/>
        </authorList>
    </citation>
    <scope>NUCLEOTIDE SEQUENCE [LARGE SCALE GENOMIC DNA]</scope>
    <source>
        <strain evidence="5 6">CBS 609.92</strain>
    </source>
</reference>
<dbReference type="InterPro" id="IPR039360">
    <property type="entry name" value="Ras_GTPase"/>
</dbReference>
<dbReference type="InterPro" id="IPR011993">
    <property type="entry name" value="PH-like_dom_sf"/>
</dbReference>
<gene>
    <name evidence="5" type="ORF">DL762_001684</name>
</gene>
<feature type="region of interest" description="Disordered" evidence="3">
    <location>
        <begin position="93"/>
        <end position="114"/>
    </location>
</feature>
<dbReference type="PANTHER" id="PTHR10194:SF142">
    <property type="entry name" value="NEUROFIBROMIN"/>
    <property type="match status" value="1"/>
</dbReference>
<dbReference type="PANTHER" id="PTHR10194">
    <property type="entry name" value="RAS GTPASE-ACTIVATING PROTEINS"/>
    <property type="match status" value="1"/>
</dbReference>
<dbReference type="SUPFAM" id="SSF48371">
    <property type="entry name" value="ARM repeat"/>
    <property type="match status" value="2"/>
</dbReference>
<dbReference type="Proteomes" id="UP000294003">
    <property type="component" value="Unassembled WGS sequence"/>
</dbReference>
<dbReference type="Gene3D" id="3.40.525.10">
    <property type="entry name" value="CRAL-TRIO lipid binding domain"/>
    <property type="match status" value="1"/>
</dbReference>
<dbReference type="SUPFAM" id="SSF48350">
    <property type="entry name" value="GTPase activation domain, GAP"/>
    <property type="match status" value="1"/>
</dbReference>
<organism evidence="5 6">
    <name type="scientific">Monosporascus cannonballus</name>
    <dbReference type="NCBI Taxonomy" id="155416"/>
    <lineage>
        <taxon>Eukaryota</taxon>
        <taxon>Fungi</taxon>
        <taxon>Dikarya</taxon>
        <taxon>Ascomycota</taxon>
        <taxon>Pezizomycotina</taxon>
        <taxon>Sordariomycetes</taxon>
        <taxon>Xylariomycetidae</taxon>
        <taxon>Xylariales</taxon>
        <taxon>Xylariales incertae sedis</taxon>
        <taxon>Monosporascus</taxon>
    </lineage>
</organism>
<dbReference type="PROSITE" id="PS00509">
    <property type="entry name" value="RAS_GTPASE_ACTIV_1"/>
    <property type="match status" value="1"/>
</dbReference>
<dbReference type="InterPro" id="IPR036865">
    <property type="entry name" value="CRAL-TRIO_dom_sf"/>
</dbReference>
<dbReference type="Pfam" id="PF13716">
    <property type="entry name" value="CRAL_TRIO_2"/>
    <property type="match status" value="1"/>
</dbReference>
<dbReference type="EMBL" id="QJNS01000028">
    <property type="protein sequence ID" value="RYO92404.1"/>
    <property type="molecule type" value="Genomic_DNA"/>
</dbReference>
<name>A0ABY0HFP3_9PEZI</name>
<evidence type="ECO:0000259" key="4">
    <source>
        <dbReference type="PROSITE" id="PS50018"/>
    </source>
</evidence>
<dbReference type="InterPro" id="IPR054071">
    <property type="entry name" value="PH_NF1"/>
</dbReference>
<dbReference type="Gene3D" id="1.10.506.10">
    <property type="entry name" value="GTPase Activation - p120gap, domain 1"/>
    <property type="match status" value="2"/>
</dbReference>
<protein>
    <recommendedName>
        <fullName evidence="4">Ras-GAP domain-containing protein</fullName>
    </recommendedName>
</protein>
<feature type="compositionally biased region" description="Polar residues" evidence="3">
    <location>
        <begin position="164"/>
        <end position="174"/>
    </location>
</feature>
<evidence type="ECO:0000256" key="2">
    <source>
        <dbReference type="ARBA" id="ARBA00022553"/>
    </source>
</evidence>
<dbReference type="InterPro" id="IPR001251">
    <property type="entry name" value="CRAL-TRIO_dom"/>
</dbReference>
<feature type="domain" description="Ras-GAP" evidence="4">
    <location>
        <begin position="1185"/>
        <end position="1378"/>
    </location>
</feature>
<dbReference type="InterPro" id="IPR023152">
    <property type="entry name" value="RasGAP_CS"/>
</dbReference>
<dbReference type="InterPro" id="IPR008936">
    <property type="entry name" value="Rho_GTPase_activation_prot"/>
</dbReference>
<comment type="caution">
    <text evidence="5">The sequence shown here is derived from an EMBL/GenBank/DDBJ whole genome shotgun (WGS) entry which is preliminary data.</text>
</comment>
<dbReference type="SMART" id="SM00323">
    <property type="entry name" value="RasGAP"/>
    <property type="match status" value="1"/>
</dbReference>
<dbReference type="Gene3D" id="2.30.29.30">
    <property type="entry name" value="Pleckstrin-homology domain (PH domain)/Phosphotyrosine-binding domain (PTB)"/>
    <property type="match status" value="1"/>
</dbReference>
<evidence type="ECO:0000313" key="6">
    <source>
        <dbReference type="Proteomes" id="UP000294003"/>
    </source>
</evidence>
<keyword evidence="6" id="KW-1185">Reference proteome</keyword>
<dbReference type="Pfam" id="PF21877">
    <property type="entry name" value="PH_NF1"/>
    <property type="match status" value="1"/>
</dbReference>
<feature type="compositionally biased region" description="Polar residues" evidence="3">
    <location>
        <begin position="103"/>
        <end position="112"/>
    </location>
</feature>